<dbReference type="OrthoDB" id="1192411at2759"/>
<organism evidence="1 2">
    <name type="scientific">Gossypium australe</name>
    <dbReference type="NCBI Taxonomy" id="47621"/>
    <lineage>
        <taxon>Eukaryota</taxon>
        <taxon>Viridiplantae</taxon>
        <taxon>Streptophyta</taxon>
        <taxon>Embryophyta</taxon>
        <taxon>Tracheophyta</taxon>
        <taxon>Spermatophyta</taxon>
        <taxon>Magnoliopsida</taxon>
        <taxon>eudicotyledons</taxon>
        <taxon>Gunneridae</taxon>
        <taxon>Pentapetalae</taxon>
        <taxon>rosids</taxon>
        <taxon>malvids</taxon>
        <taxon>Malvales</taxon>
        <taxon>Malvaceae</taxon>
        <taxon>Malvoideae</taxon>
        <taxon>Gossypium</taxon>
    </lineage>
</organism>
<gene>
    <name evidence="1" type="ORF">EPI10_015481</name>
</gene>
<comment type="caution">
    <text evidence="1">The sequence shown here is derived from an EMBL/GenBank/DDBJ whole genome shotgun (WGS) entry which is preliminary data.</text>
</comment>
<proteinExistence type="predicted"/>
<dbReference type="EMBL" id="SMMG02000006">
    <property type="protein sequence ID" value="KAA3469720.1"/>
    <property type="molecule type" value="Genomic_DNA"/>
</dbReference>
<reference evidence="2" key="1">
    <citation type="journal article" date="2019" name="Plant Biotechnol. J.">
        <title>Genome sequencing of the Australian wild diploid species Gossypium australe highlights disease resistance and delayed gland morphogenesis.</title>
        <authorList>
            <person name="Cai Y."/>
            <person name="Cai X."/>
            <person name="Wang Q."/>
            <person name="Wang P."/>
            <person name="Zhang Y."/>
            <person name="Cai C."/>
            <person name="Xu Y."/>
            <person name="Wang K."/>
            <person name="Zhou Z."/>
            <person name="Wang C."/>
            <person name="Geng S."/>
            <person name="Li B."/>
            <person name="Dong Q."/>
            <person name="Hou Y."/>
            <person name="Wang H."/>
            <person name="Ai P."/>
            <person name="Liu Z."/>
            <person name="Yi F."/>
            <person name="Sun M."/>
            <person name="An G."/>
            <person name="Cheng J."/>
            <person name="Zhang Y."/>
            <person name="Shi Q."/>
            <person name="Xie Y."/>
            <person name="Shi X."/>
            <person name="Chang Y."/>
            <person name="Huang F."/>
            <person name="Chen Y."/>
            <person name="Hong S."/>
            <person name="Mi L."/>
            <person name="Sun Q."/>
            <person name="Zhang L."/>
            <person name="Zhou B."/>
            <person name="Peng R."/>
            <person name="Zhang X."/>
            <person name="Liu F."/>
        </authorList>
    </citation>
    <scope>NUCLEOTIDE SEQUENCE [LARGE SCALE GENOMIC DNA]</scope>
    <source>
        <strain evidence="2">cv. PA1801</strain>
    </source>
</reference>
<dbReference type="AlphaFoldDB" id="A0A5B6VKD6"/>
<dbReference type="Proteomes" id="UP000325315">
    <property type="component" value="Unassembled WGS sequence"/>
</dbReference>
<name>A0A5B6VKD6_9ROSI</name>
<evidence type="ECO:0000313" key="1">
    <source>
        <dbReference type="EMBL" id="KAA3469720.1"/>
    </source>
</evidence>
<protein>
    <submittedName>
        <fullName evidence="1">Putative N-acetyl-gamma-glutamyl-phosphate reductase, chloroplastic</fullName>
    </submittedName>
</protein>
<accession>A0A5B6VKD6</accession>
<evidence type="ECO:0000313" key="2">
    <source>
        <dbReference type="Proteomes" id="UP000325315"/>
    </source>
</evidence>
<sequence length="107" mass="11976">MAEAKYQGIGAATTDITWLESLLSELHLAPVNKLHFAVATNLILHSKFKHVELDFFFVREKVAAGKLTVGEVPAYDQVADVLTKPLSSLYFYRLRKRLRVTKVVACG</sequence>
<keyword evidence="2" id="KW-1185">Reference proteome</keyword>